<dbReference type="EMBL" id="DWZD01000007">
    <property type="protein sequence ID" value="HJA78103.1"/>
    <property type="molecule type" value="Genomic_DNA"/>
</dbReference>
<dbReference type="AlphaFoldDB" id="A0A9D2KPN3"/>
<organism evidence="1 2">
    <name type="scientific">Candidatus Desulfovibrio intestinavium</name>
    <dbReference type="NCBI Taxonomy" id="2838534"/>
    <lineage>
        <taxon>Bacteria</taxon>
        <taxon>Pseudomonadati</taxon>
        <taxon>Thermodesulfobacteriota</taxon>
        <taxon>Desulfovibrionia</taxon>
        <taxon>Desulfovibrionales</taxon>
        <taxon>Desulfovibrionaceae</taxon>
        <taxon>Desulfovibrio</taxon>
    </lineage>
</organism>
<proteinExistence type="predicted"/>
<sequence>MARMRSVKTRLRQLLEAEDWRSHLPAIAAEGLAAVGPLLSFLLLEPRTRHRAAVALGAVAAALERTQPEAVRNLMRRFMWHMNEESGNIGWGIPEAFAEACCASGLAAREFHRVLISYVIELEKDDNFCDHDVLRRSCFWGIGRLAQVRPELAEWARPWLRRGLDDPDLICRGMAAWALRQLPADMMDAPLLRRLADDGPDAACEIFDGNDMRATSVRRLAAGD</sequence>
<dbReference type="InterPro" id="IPR016024">
    <property type="entry name" value="ARM-type_fold"/>
</dbReference>
<protein>
    <submittedName>
        <fullName evidence="1">HEAT repeat domain-containing protein</fullName>
    </submittedName>
</protein>
<dbReference type="Gene3D" id="1.25.10.10">
    <property type="entry name" value="Leucine-rich Repeat Variant"/>
    <property type="match status" value="1"/>
</dbReference>
<dbReference type="Proteomes" id="UP000823821">
    <property type="component" value="Unassembled WGS sequence"/>
</dbReference>
<reference evidence="1" key="2">
    <citation type="submission" date="2021-04" db="EMBL/GenBank/DDBJ databases">
        <authorList>
            <person name="Gilroy R."/>
        </authorList>
    </citation>
    <scope>NUCLEOTIDE SEQUENCE</scope>
    <source>
        <strain evidence="1">5032</strain>
    </source>
</reference>
<comment type="caution">
    <text evidence="1">The sequence shown here is derived from an EMBL/GenBank/DDBJ whole genome shotgun (WGS) entry which is preliminary data.</text>
</comment>
<gene>
    <name evidence="1" type="ORF">H9784_00820</name>
</gene>
<name>A0A9D2KPN3_9BACT</name>
<dbReference type="InterPro" id="IPR054701">
    <property type="entry name" value="DVU0298-like"/>
</dbReference>
<dbReference type="SUPFAM" id="SSF48371">
    <property type="entry name" value="ARM repeat"/>
    <property type="match status" value="1"/>
</dbReference>
<dbReference type="InterPro" id="IPR011989">
    <property type="entry name" value="ARM-like"/>
</dbReference>
<dbReference type="NCBIfam" id="NF045662">
    <property type="entry name" value="DVU0298_fam"/>
    <property type="match status" value="1"/>
</dbReference>
<evidence type="ECO:0000313" key="1">
    <source>
        <dbReference type="EMBL" id="HJA78103.1"/>
    </source>
</evidence>
<accession>A0A9D2KPN3</accession>
<evidence type="ECO:0000313" key="2">
    <source>
        <dbReference type="Proteomes" id="UP000823821"/>
    </source>
</evidence>
<reference evidence="1" key="1">
    <citation type="journal article" date="2021" name="PeerJ">
        <title>Extensive microbial diversity within the chicken gut microbiome revealed by metagenomics and culture.</title>
        <authorList>
            <person name="Gilroy R."/>
            <person name="Ravi A."/>
            <person name="Getino M."/>
            <person name="Pursley I."/>
            <person name="Horton D.L."/>
            <person name="Alikhan N.F."/>
            <person name="Baker D."/>
            <person name="Gharbi K."/>
            <person name="Hall N."/>
            <person name="Watson M."/>
            <person name="Adriaenssens E.M."/>
            <person name="Foster-Nyarko E."/>
            <person name="Jarju S."/>
            <person name="Secka A."/>
            <person name="Antonio M."/>
            <person name="Oren A."/>
            <person name="Chaudhuri R.R."/>
            <person name="La Ragione R."/>
            <person name="Hildebrand F."/>
            <person name="Pallen M.J."/>
        </authorList>
    </citation>
    <scope>NUCLEOTIDE SEQUENCE</scope>
    <source>
        <strain evidence="1">5032</strain>
    </source>
</reference>